<sequence length="36" mass="3897">MKNNRINKILATTMATTILVTPRTTSSSILRSGACM</sequence>
<gene>
    <name evidence="1" type="ORF">J2Z43_002597</name>
</gene>
<reference evidence="1 2" key="1">
    <citation type="submission" date="2021-03" db="EMBL/GenBank/DDBJ databases">
        <title>Genomic Encyclopedia of Type Strains, Phase IV (KMG-IV): sequencing the most valuable type-strain genomes for metagenomic binning, comparative biology and taxonomic classification.</title>
        <authorList>
            <person name="Goeker M."/>
        </authorList>
    </citation>
    <scope>NUCLEOTIDE SEQUENCE [LARGE SCALE GENOMIC DNA]</scope>
    <source>
        <strain evidence="1 2">DSM 1289</strain>
    </source>
</reference>
<name>A0ABS4EDZ7_9FIRM</name>
<keyword evidence="2" id="KW-1185">Reference proteome</keyword>
<organism evidence="1 2">
    <name type="scientific">Metaclostridioides mangenotii</name>
    <dbReference type="NCBI Taxonomy" id="1540"/>
    <lineage>
        <taxon>Bacteria</taxon>
        <taxon>Bacillati</taxon>
        <taxon>Bacillota</taxon>
        <taxon>Clostridia</taxon>
        <taxon>Peptostreptococcales</taxon>
        <taxon>Peptostreptococcaceae</taxon>
        <taxon>Metaclostridioides</taxon>
    </lineage>
</organism>
<accession>A0ABS4EDZ7</accession>
<comment type="caution">
    <text evidence="1">The sequence shown here is derived from an EMBL/GenBank/DDBJ whole genome shotgun (WGS) entry which is preliminary data.</text>
</comment>
<dbReference type="Proteomes" id="UP000767291">
    <property type="component" value="Unassembled WGS sequence"/>
</dbReference>
<proteinExistence type="predicted"/>
<evidence type="ECO:0000313" key="2">
    <source>
        <dbReference type="Proteomes" id="UP000767291"/>
    </source>
</evidence>
<dbReference type="EMBL" id="JAGGJX010000007">
    <property type="protein sequence ID" value="MBP1856149.1"/>
    <property type="molecule type" value="Genomic_DNA"/>
</dbReference>
<protein>
    <submittedName>
        <fullName evidence="1">Uncharacterized protein</fullName>
    </submittedName>
</protein>
<evidence type="ECO:0000313" key="1">
    <source>
        <dbReference type="EMBL" id="MBP1856149.1"/>
    </source>
</evidence>